<dbReference type="AlphaFoldDB" id="A0A168LWI5"/>
<accession>A0A168LWI5</accession>
<dbReference type="OrthoDB" id="2285319at2759"/>
<protein>
    <recommendedName>
        <fullName evidence="4">Transcription factor domain-containing protein</fullName>
    </recommendedName>
</protein>
<dbReference type="InParanoid" id="A0A168LWI5"/>
<dbReference type="GO" id="GO:0000785">
    <property type="term" value="C:chromatin"/>
    <property type="evidence" value="ECO:0007669"/>
    <property type="project" value="TreeGrafter"/>
</dbReference>
<evidence type="ECO:0000313" key="3">
    <source>
        <dbReference type="Proteomes" id="UP000078561"/>
    </source>
</evidence>
<keyword evidence="3" id="KW-1185">Reference proteome</keyword>
<feature type="region of interest" description="Disordered" evidence="1">
    <location>
        <begin position="446"/>
        <end position="478"/>
    </location>
</feature>
<gene>
    <name evidence="2" type="primary">ABSGL_03123.1 scaffold 4229</name>
</gene>
<feature type="region of interest" description="Disordered" evidence="1">
    <location>
        <begin position="746"/>
        <end position="856"/>
    </location>
</feature>
<reference evidence="2" key="1">
    <citation type="submission" date="2016-04" db="EMBL/GenBank/DDBJ databases">
        <authorList>
            <person name="Evans L.H."/>
            <person name="Alamgir A."/>
            <person name="Owens N."/>
            <person name="Weber N.D."/>
            <person name="Virtaneva K."/>
            <person name="Barbian K."/>
            <person name="Babar A."/>
            <person name="Rosenke K."/>
        </authorList>
    </citation>
    <scope>NUCLEOTIDE SEQUENCE [LARGE SCALE GENOMIC DNA]</scope>
    <source>
        <strain evidence="2">CBS 101.48</strain>
    </source>
</reference>
<organism evidence="2">
    <name type="scientific">Absidia glauca</name>
    <name type="common">Pin mould</name>
    <dbReference type="NCBI Taxonomy" id="4829"/>
    <lineage>
        <taxon>Eukaryota</taxon>
        <taxon>Fungi</taxon>
        <taxon>Fungi incertae sedis</taxon>
        <taxon>Mucoromycota</taxon>
        <taxon>Mucoromycotina</taxon>
        <taxon>Mucoromycetes</taxon>
        <taxon>Mucorales</taxon>
        <taxon>Cunninghamellaceae</taxon>
        <taxon>Absidia</taxon>
    </lineage>
</organism>
<dbReference type="STRING" id="4829.A0A168LWI5"/>
<dbReference type="PANTHER" id="PTHR13992">
    <property type="entry name" value="NUCLEAR RECEPTOR CO-REPRESSOR RELATED NCOR"/>
    <property type="match status" value="1"/>
</dbReference>
<dbReference type="CDD" id="cd12148">
    <property type="entry name" value="fungal_TF_MHR"/>
    <property type="match status" value="1"/>
</dbReference>
<name>A0A168LWI5_ABSGL</name>
<dbReference type="GO" id="GO:0006357">
    <property type="term" value="P:regulation of transcription by RNA polymerase II"/>
    <property type="evidence" value="ECO:0007669"/>
    <property type="project" value="TreeGrafter"/>
</dbReference>
<evidence type="ECO:0000313" key="2">
    <source>
        <dbReference type="EMBL" id="SAL97618.1"/>
    </source>
</evidence>
<evidence type="ECO:0008006" key="4">
    <source>
        <dbReference type="Google" id="ProtNLM"/>
    </source>
</evidence>
<sequence>MIHSTQHYVPWSSLSISSGDDYSSCESNLTHSPPTTPLYYKPLSSSDLYSLHSPPLTPEQLNFTQQPQPPQQQQQQQQQKQQQQGLEQQLQLLQQHIPPSINIQLNDYGLCLDTNFTDIARLRNYLLSFVVDLPSSASTNSSMSSSSSSLASQGCSPLSTSSSTFSNQLVPRNKRYRNKPANLFKRFYELGQLYINVAGGGGGVTIPLFFQQLILRQQTVTACIHAYFDCWVRYFPVFPRQHILAILDEPRGLDSVIVNAIAFFVLKHMLAHHHYPPALEPMRRDPAKIRDMEEFFFTAAKNKLEQLLFDDDGDNKTAVSRFDIMGMLLMSYKVDMKKKSIYMTMAVQSLQSLQIHPGDDDKEGGLGDMEADDDADDATVAMDTCSGASACGPSASDPASLWKAELDTRLWWMTWMNDFAVSSSGSSTNMLSSCFDDGFMKIPTSASTIPSSASSTTSMDDSYTQQQQQQQQKRSSCRRRRVPRLWSFDCDGASEYGIMVNEHCLSIWRMQAEIIQHHYTSSANENDRSFFADESAVGVSSLETFDTQLNQFSQNLPMELQGHLPYDATPVSLVRARVHLELNATRIVLHKLYIPDDIDDASDAAGVDSIMADYLENSVNSLQWRSLNICLTAALDQVKIMHHCVMVYPSVLRCGFDRDELWRAAEIISVAIDVLAGVTRRFGKLDQERIEQQILYQVASKDALLNALDQSLVFVQNTYELLHCNNSNFRQLEEWLKDRIAYHKKHIPTHPTNPPQQYHQHHHHQHHHQHQHQKQPLQHTYQQPLAKEAQQPSRRSRSTMKKRKTSSSSTTSSTSTSSFDQQISFATGPCVFTSPTKPNTNNTVFGSSSQAPPKTRFRYFSPKQNRGLLFIDENPVNG</sequence>
<dbReference type="EMBL" id="LT551876">
    <property type="protein sequence ID" value="SAL97618.1"/>
    <property type="molecule type" value="Genomic_DNA"/>
</dbReference>
<dbReference type="PANTHER" id="PTHR13992:SF39">
    <property type="entry name" value="SMRTER, ISOFORM G"/>
    <property type="match status" value="1"/>
</dbReference>
<feature type="compositionally biased region" description="Low complexity" evidence="1">
    <location>
        <begin position="806"/>
        <end position="818"/>
    </location>
</feature>
<feature type="compositionally biased region" description="Low complexity" evidence="1">
    <location>
        <begin position="71"/>
        <end position="83"/>
    </location>
</feature>
<feature type="region of interest" description="Disordered" evidence="1">
    <location>
        <begin position="54"/>
        <end position="83"/>
    </location>
</feature>
<evidence type="ECO:0000256" key="1">
    <source>
        <dbReference type="SAM" id="MobiDB-lite"/>
    </source>
</evidence>
<feature type="compositionally biased region" description="Low complexity" evidence="1">
    <location>
        <begin position="446"/>
        <end position="474"/>
    </location>
</feature>
<feature type="compositionally biased region" description="Basic residues" evidence="1">
    <location>
        <begin position="759"/>
        <end position="773"/>
    </location>
</feature>
<feature type="compositionally biased region" description="Basic residues" evidence="1">
    <location>
        <begin position="794"/>
        <end position="805"/>
    </location>
</feature>
<feature type="compositionally biased region" description="Polar residues" evidence="1">
    <location>
        <begin position="833"/>
        <end position="852"/>
    </location>
</feature>
<dbReference type="Proteomes" id="UP000078561">
    <property type="component" value="Unassembled WGS sequence"/>
</dbReference>
<proteinExistence type="predicted"/>
<dbReference type="InterPro" id="IPR051571">
    <property type="entry name" value="N-CoR_corepressor"/>
</dbReference>